<keyword evidence="2" id="KW-1185">Reference proteome</keyword>
<evidence type="ECO:0000313" key="2">
    <source>
        <dbReference type="Proteomes" id="UP000031802"/>
    </source>
</evidence>
<accession>A0A0B8T1N8</accession>
<reference evidence="2" key="1">
    <citation type="submission" date="2014-04" db="EMBL/GenBank/DDBJ databases">
        <title>Whole-Genome optical mapping and complete genome sequence of Sphingobacterium deserti sp. nov., a new spaces isolated from desert in the west of China.</title>
        <authorList>
            <person name="Teng C."/>
            <person name="Zhou Z."/>
            <person name="Li X."/>
            <person name="Chen M."/>
            <person name="Lin M."/>
            <person name="Wang L."/>
            <person name="Su S."/>
            <person name="Zhang C."/>
            <person name="Zhang W."/>
        </authorList>
    </citation>
    <scope>NUCLEOTIDE SEQUENCE [LARGE SCALE GENOMIC DNA]</scope>
    <source>
        <strain evidence="2">ACCC05744</strain>
    </source>
</reference>
<dbReference type="EMBL" id="JJMU01000024">
    <property type="protein sequence ID" value="KGE14601.1"/>
    <property type="molecule type" value="Genomic_DNA"/>
</dbReference>
<proteinExistence type="predicted"/>
<name>A0A0B8T1N8_9SPHI</name>
<dbReference type="RefSeq" id="WP_037497459.1">
    <property type="nucleotide sequence ID" value="NZ_JJMU01000024.1"/>
</dbReference>
<dbReference type="AlphaFoldDB" id="A0A0B8T1N8"/>
<protein>
    <submittedName>
        <fullName evidence="1">Uncharacterized protein</fullName>
    </submittedName>
</protein>
<dbReference type="PATRIC" id="fig|1229276.3.peg.1683"/>
<dbReference type="OrthoDB" id="699839at2"/>
<organism evidence="1 2">
    <name type="scientific">Sphingobacterium deserti</name>
    <dbReference type="NCBI Taxonomy" id="1229276"/>
    <lineage>
        <taxon>Bacteria</taxon>
        <taxon>Pseudomonadati</taxon>
        <taxon>Bacteroidota</taxon>
        <taxon>Sphingobacteriia</taxon>
        <taxon>Sphingobacteriales</taxon>
        <taxon>Sphingobacteriaceae</taxon>
        <taxon>Sphingobacterium</taxon>
    </lineage>
</organism>
<reference evidence="1 2" key="2">
    <citation type="journal article" date="2015" name="PLoS ONE">
        <title>Whole-Genome Optical Mapping and Finished Genome Sequence of Sphingobacterium deserti sp. nov., a New Species Isolated from the Western Desert of China.</title>
        <authorList>
            <person name="Teng C."/>
            <person name="Zhou Z."/>
            <person name="Molnar I."/>
            <person name="Li X."/>
            <person name="Tang R."/>
            <person name="Chen M."/>
            <person name="Wang L."/>
            <person name="Su S."/>
            <person name="Zhang W."/>
            <person name="Lin M."/>
        </authorList>
    </citation>
    <scope>NUCLEOTIDE SEQUENCE [LARGE SCALE GENOMIC DNA]</scope>
    <source>
        <strain evidence="2">ACCC05744</strain>
    </source>
</reference>
<evidence type="ECO:0000313" key="1">
    <source>
        <dbReference type="EMBL" id="KGE14601.1"/>
    </source>
</evidence>
<gene>
    <name evidence="1" type="ORF">DI53_1630</name>
</gene>
<dbReference type="Proteomes" id="UP000031802">
    <property type="component" value="Unassembled WGS sequence"/>
</dbReference>
<comment type="caution">
    <text evidence="1">The sequence shown here is derived from an EMBL/GenBank/DDBJ whole genome shotgun (WGS) entry which is preliminary data.</text>
</comment>
<sequence length="113" mass="13874">MRYRLIRAQYLDIPSVDGKVVGYEFRRLDNESKYLVWLQIDELFDKWKDLYDLTDKQMIKFLIKVIKPDLIERGFRYRINTFKIRRSSKPIIDFTYEDYEFTDYELEILPASV</sequence>
<dbReference type="STRING" id="1229276.DI53_1630"/>